<dbReference type="STRING" id="39495.SAMN02745111_01941"/>
<evidence type="ECO:0000256" key="1">
    <source>
        <dbReference type="SAM" id="MobiDB-lite"/>
    </source>
</evidence>
<dbReference type="InterPro" id="IPR032871">
    <property type="entry name" value="AHH_dom_containing"/>
</dbReference>
<organism evidence="2 3">
    <name type="scientific">Eubacterium uniforme</name>
    <dbReference type="NCBI Taxonomy" id="39495"/>
    <lineage>
        <taxon>Bacteria</taxon>
        <taxon>Bacillati</taxon>
        <taxon>Bacillota</taxon>
        <taxon>Clostridia</taxon>
        <taxon>Eubacteriales</taxon>
        <taxon>Eubacteriaceae</taxon>
        <taxon>Eubacterium</taxon>
    </lineage>
</organism>
<dbReference type="Proteomes" id="UP000190814">
    <property type="component" value="Unassembled WGS sequence"/>
</dbReference>
<accession>A0A1T4VYN9</accession>
<evidence type="ECO:0000313" key="3">
    <source>
        <dbReference type="Proteomes" id="UP000190814"/>
    </source>
</evidence>
<dbReference type="AlphaFoldDB" id="A0A1T4VYN9"/>
<protein>
    <submittedName>
        <fullName evidence="2">A nuclease family of the HNH/ENDO VII superfamily with conserved AHH</fullName>
    </submittedName>
</protein>
<dbReference type="RefSeq" id="WP_078766782.1">
    <property type="nucleotide sequence ID" value="NZ_FUXZ01000012.1"/>
</dbReference>
<evidence type="ECO:0000313" key="2">
    <source>
        <dbReference type="EMBL" id="SKA69908.1"/>
    </source>
</evidence>
<dbReference type="Pfam" id="PF14412">
    <property type="entry name" value="AHH"/>
    <property type="match status" value="1"/>
</dbReference>
<dbReference type="OrthoDB" id="6372180at2"/>
<proteinExistence type="predicted"/>
<keyword evidence="3" id="KW-1185">Reference proteome</keyword>
<dbReference type="EMBL" id="FUXZ01000012">
    <property type="protein sequence ID" value="SKA69908.1"/>
    <property type="molecule type" value="Genomic_DNA"/>
</dbReference>
<feature type="region of interest" description="Disordered" evidence="1">
    <location>
        <begin position="1"/>
        <end position="25"/>
    </location>
</feature>
<gene>
    <name evidence="2" type="ORF">SAMN02745111_01941</name>
</gene>
<reference evidence="2 3" key="1">
    <citation type="submission" date="2017-02" db="EMBL/GenBank/DDBJ databases">
        <authorList>
            <person name="Peterson S.W."/>
        </authorList>
    </citation>
    <scope>NUCLEOTIDE SEQUENCE [LARGE SCALE GENOMIC DNA]</scope>
    <source>
        <strain evidence="2 3">ATCC 35992</strain>
    </source>
</reference>
<feature type="compositionally biased region" description="Polar residues" evidence="1">
    <location>
        <begin position="1"/>
        <end position="11"/>
    </location>
</feature>
<sequence length="136" mass="14477">MKNVGGDTNTGKPEEGAGEYGNNSRKDVADLIESYGDDGKKLIQKYGDDAFSMIKSNQCVDEAKSVLGGGCGTNASSKKLRENLLSSGKPEPAYKNAAHHIVAGSSPKAAEARAILKKYNIDILDMIREKLLAGIF</sequence>
<name>A0A1T4VYN9_9FIRM</name>